<dbReference type="InterPro" id="IPR050783">
    <property type="entry name" value="Oxylipin_biosynth_metab"/>
</dbReference>
<evidence type="ECO:0000256" key="2">
    <source>
        <dbReference type="ARBA" id="ARBA00022617"/>
    </source>
</evidence>
<keyword evidence="6 7" id="KW-0408">Iron</keyword>
<dbReference type="GO" id="GO:0004601">
    <property type="term" value="F:peroxidase activity"/>
    <property type="evidence" value="ECO:0007669"/>
    <property type="project" value="InterPro"/>
</dbReference>
<dbReference type="GO" id="GO:0006979">
    <property type="term" value="P:response to oxidative stress"/>
    <property type="evidence" value="ECO:0007669"/>
    <property type="project" value="InterPro"/>
</dbReference>
<evidence type="ECO:0000256" key="1">
    <source>
        <dbReference type="ARBA" id="ARBA00011881"/>
    </source>
</evidence>
<dbReference type="AlphaFoldDB" id="A0A3E2HBN3"/>
<keyword evidence="3 7" id="KW-0479">Metal-binding</keyword>
<evidence type="ECO:0000256" key="4">
    <source>
        <dbReference type="ARBA" id="ARBA00022964"/>
    </source>
</evidence>
<dbReference type="InterPro" id="IPR034812">
    <property type="entry name" value="Ppo-like_N"/>
</dbReference>
<dbReference type="InterPro" id="IPR036396">
    <property type="entry name" value="Cyt_P450_sf"/>
</dbReference>
<dbReference type="Gene3D" id="1.10.640.10">
    <property type="entry name" value="Haem peroxidase domain superfamily, animal type"/>
    <property type="match status" value="1"/>
</dbReference>
<dbReference type="Gene3D" id="1.10.630.10">
    <property type="entry name" value="Cytochrome P450"/>
    <property type="match status" value="1"/>
</dbReference>
<dbReference type="PRINTS" id="PR00457">
    <property type="entry name" value="ANPEROXIDASE"/>
</dbReference>
<comment type="caution">
    <text evidence="8">The sequence shown here is derived from an EMBL/GenBank/DDBJ whole genome shotgun (WGS) entry which is preliminary data.</text>
</comment>
<dbReference type="PANTHER" id="PTHR11903">
    <property type="entry name" value="PROSTAGLANDIN G/H SYNTHASE"/>
    <property type="match status" value="1"/>
</dbReference>
<dbReference type="Pfam" id="PF00067">
    <property type="entry name" value="p450"/>
    <property type="match status" value="1"/>
</dbReference>
<keyword evidence="5" id="KW-0560">Oxidoreductase</keyword>
<dbReference type="GO" id="GO:0004497">
    <property type="term" value="F:monooxygenase activity"/>
    <property type="evidence" value="ECO:0007669"/>
    <property type="project" value="InterPro"/>
</dbReference>
<evidence type="ECO:0000313" key="9">
    <source>
        <dbReference type="Proteomes" id="UP000258309"/>
    </source>
</evidence>
<dbReference type="CDD" id="cd20612">
    <property type="entry name" value="CYP_LDS-like_C"/>
    <property type="match status" value="1"/>
</dbReference>
<feature type="binding site" description="axial binding residue" evidence="7">
    <location>
        <position position="387"/>
    </location>
    <ligand>
        <name>heme b</name>
        <dbReference type="ChEBI" id="CHEBI:60344"/>
    </ligand>
    <ligandPart>
        <name>Fe</name>
        <dbReference type="ChEBI" id="CHEBI:18248"/>
    </ligandPart>
</feature>
<evidence type="ECO:0000256" key="7">
    <source>
        <dbReference type="PIRSR" id="PIRSR619791-2"/>
    </source>
</evidence>
<dbReference type="CDD" id="cd09817">
    <property type="entry name" value="linoleate_diol_synthase_like"/>
    <property type="match status" value="1"/>
</dbReference>
<dbReference type="SUPFAM" id="SSF48264">
    <property type="entry name" value="Cytochrome P450"/>
    <property type="match status" value="1"/>
</dbReference>
<accession>A0A3E2HBN3</accession>
<dbReference type="GO" id="GO:0020037">
    <property type="term" value="F:heme binding"/>
    <property type="evidence" value="ECO:0007669"/>
    <property type="project" value="InterPro"/>
</dbReference>
<dbReference type="STRING" id="5539.A0A3E2HBN3"/>
<dbReference type="GO" id="GO:0016705">
    <property type="term" value="F:oxidoreductase activity, acting on paired donors, with incorporation or reduction of molecular oxygen"/>
    <property type="evidence" value="ECO:0007669"/>
    <property type="project" value="InterPro"/>
</dbReference>
<dbReference type="InterPro" id="IPR001128">
    <property type="entry name" value="Cyt_P450"/>
</dbReference>
<dbReference type="SUPFAM" id="SSF48113">
    <property type="entry name" value="Heme-dependent peroxidases"/>
    <property type="match status" value="1"/>
</dbReference>
<sequence length="1096" mass="123085">MASPEETVDTTNTQRNAWRSEIKQSLASVKQLVSKSRSPVPQYSYLPSNDDQVKMKGFLADIKKLGFKDVDTLFQLFSSEAKGFQNDDKFILENLVQLLAKIPTSSKLSNDLTGSFINSLYNALPHPPISSFGSQYKYRSADGSNNNIRDPNLGKANSPYARSAKPMILQNIALPDPGIIFDSLMVRGDTFEPHPNKISSMLFYLATIIIHDLFLTSHDDYTISMTSSYLDLSPLYGTNQGEQDAMRTFKDGKLKPDCFSAKRILGFPPGVGAFLIMFNRFHNYVVTQLAMINENGRFTKPREGAEKRALDKYDNDLFQTGRLVTCGLYVNIVLKDYVRTILSLNRVGTQWDLDPRTEEGKTLFNSPAAEGLGNQVSAEFNLIYRWHSSISERDDKWTQDEYARLFPGKNPEDVSLRELLTTLNKFEQSIPEDPLQRPFAGLGRNPNGTLDDAAVAELLISSVEDVAGSFGANRVPKILRSVEILGIIQARAWNLATLNEFREFSGLSKHATFEDINPDPVVAQKLKDLYDSPDFVELYPGLVAEKAKPPMSPGSGLCVNFTTSYSILSDAVGLVRGDRFYTTDYSPKNLTAWGYNEVQYDVTVDDGAVMYKLFLRAFPNSFNNNSVYVHFPFVIPSENLVILSSLNRADQYSWERPKPAKPLIFINSLAASKKILEDKPNFKVTWAKAIEALVSQPKKPYGADYCMSGDGESNANSRTIVMKALYPKTWESEVQKFFAITTNNLINKYKSKVPGTKTYEVDIVRDVANLVCARFSASVFNLPIKTEDYPKGIYTEQELYQVLCILFISVFFNTDIAKAFQINTAARMLAQQLGELIQLNVEAVAATGFIADLIAKLHQTSPLTEYGTHMIQRFLDNKVPIKDIIWTHILPTAASMVANQSQLFMQSAEYYLTDAPEYIPKLYELAHQDTPEADEQILRYFLEGARLRASVHLYRDYLPSDEAAQNPLTIQDGETSVSIPVGRRILVNITRASLDPTAFPDPLSVRLDRPMEDYLVYGIGPHQCAGMDASKTSMTTMFKTIFGLKNLRKATSSYGENPGDLKKIRGIYPGSVMYMTPDQSSYFPFPTSMKLWWDEE</sequence>
<dbReference type="PANTHER" id="PTHR11903:SF37">
    <property type="entry name" value="PSI-PRODUCING OXYGENASE A"/>
    <property type="match status" value="1"/>
</dbReference>
<feature type="non-terminal residue" evidence="8">
    <location>
        <position position="1096"/>
    </location>
</feature>
<proteinExistence type="predicted"/>
<name>A0A3E2HBN3_SCYLI</name>
<keyword evidence="9" id="KW-1185">Reference proteome</keyword>
<evidence type="ECO:0008006" key="10">
    <source>
        <dbReference type="Google" id="ProtNLM"/>
    </source>
</evidence>
<keyword evidence="4" id="KW-0223">Dioxygenase</keyword>
<feature type="non-terminal residue" evidence="8">
    <location>
        <position position="1"/>
    </location>
</feature>
<dbReference type="GO" id="GO:0051213">
    <property type="term" value="F:dioxygenase activity"/>
    <property type="evidence" value="ECO:0007669"/>
    <property type="project" value="UniProtKB-KW"/>
</dbReference>
<organism evidence="8 9">
    <name type="scientific">Scytalidium lignicola</name>
    <name type="common">Hyphomycete</name>
    <dbReference type="NCBI Taxonomy" id="5539"/>
    <lineage>
        <taxon>Eukaryota</taxon>
        <taxon>Fungi</taxon>
        <taxon>Dikarya</taxon>
        <taxon>Ascomycota</taxon>
        <taxon>Pezizomycotina</taxon>
        <taxon>Leotiomycetes</taxon>
        <taxon>Leotiomycetes incertae sedis</taxon>
        <taxon>Scytalidium</taxon>
    </lineage>
</organism>
<dbReference type="OrthoDB" id="823504at2759"/>
<evidence type="ECO:0000256" key="6">
    <source>
        <dbReference type="ARBA" id="ARBA00023004"/>
    </source>
</evidence>
<gene>
    <name evidence="8" type="ORF">B7463_g5603</name>
</gene>
<dbReference type="OMA" id="INEWGRW"/>
<protein>
    <recommendedName>
        <fullName evidence="10">Linoleate 8R-lipoxygenase</fullName>
    </recommendedName>
</protein>
<evidence type="ECO:0000256" key="5">
    <source>
        <dbReference type="ARBA" id="ARBA00023002"/>
    </source>
</evidence>
<dbReference type="GO" id="GO:0005506">
    <property type="term" value="F:iron ion binding"/>
    <property type="evidence" value="ECO:0007669"/>
    <property type="project" value="InterPro"/>
</dbReference>
<dbReference type="InterPro" id="IPR010255">
    <property type="entry name" value="Haem_peroxidase_sf"/>
</dbReference>
<evidence type="ECO:0000256" key="3">
    <source>
        <dbReference type="ARBA" id="ARBA00022723"/>
    </source>
</evidence>
<evidence type="ECO:0000313" key="8">
    <source>
        <dbReference type="EMBL" id="RFU30727.1"/>
    </source>
</evidence>
<dbReference type="InterPro" id="IPR037120">
    <property type="entry name" value="Haem_peroxidase_sf_animal"/>
</dbReference>
<dbReference type="GO" id="GO:0006631">
    <property type="term" value="P:fatty acid metabolic process"/>
    <property type="evidence" value="ECO:0007669"/>
    <property type="project" value="UniProtKB-ARBA"/>
</dbReference>
<dbReference type="InterPro" id="IPR019791">
    <property type="entry name" value="Haem_peroxidase_animal"/>
</dbReference>
<comment type="subunit">
    <text evidence="1">Homotetramer.</text>
</comment>
<dbReference type="EMBL" id="NCSJ02000093">
    <property type="protein sequence ID" value="RFU30727.1"/>
    <property type="molecule type" value="Genomic_DNA"/>
</dbReference>
<dbReference type="PROSITE" id="PS50292">
    <property type="entry name" value="PEROXIDASE_3"/>
    <property type="match status" value="1"/>
</dbReference>
<dbReference type="Proteomes" id="UP000258309">
    <property type="component" value="Unassembled WGS sequence"/>
</dbReference>
<reference evidence="8 9" key="1">
    <citation type="submission" date="2018-05" db="EMBL/GenBank/DDBJ databases">
        <title>Draft genome sequence of Scytalidium lignicola DSM 105466, a ubiquitous saprotrophic fungus.</title>
        <authorList>
            <person name="Buettner E."/>
            <person name="Gebauer A.M."/>
            <person name="Hofrichter M."/>
            <person name="Liers C."/>
            <person name="Kellner H."/>
        </authorList>
    </citation>
    <scope>NUCLEOTIDE SEQUENCE [LARGE SCALE GENOMIC DNA]</scope>
    <source>
        <strain evidence="8 9">DSM 105466</strain>
    </source>
</reference>
<keyword evidence="2 7" id="KW-0349">Heme</keyword>
<dbReference type="Pfam" id="PF03098">
    <property type="entry name" value="An_peroxidase"/>
    <property type="match status" value="2"/>
</dbReference>